<name>A0ABZ1CC11_9BACT</name>
<keyword evidence="7" id="KW-1185">Reference proteome</keyword>
<sequence length="163" mass="18657">MSPPDQHDTFQDWITAHAGILHKVARSYCERPADREDLLQEIQLAIWHAIPAFQGGSRVSSYLYRIALNRAISWVRRESSQRRRHEKLAAEPVHVAPEPEDPRLALIYAEIRRLNKIERALILLQLDGFSYDEIATALGLTATNVGARLTRIRQKLATNLKDQ</sequence>
<feature type="domain" description="HTH luxR-type" evidence="5">
    <location>
        <begin position="128"/>
        <end position="155"/>
    </location>
</feature>
<dbReference type="Pfam" id="PF08281">
    <property type="entry name" value="Sigma70_r4_2"/>
    <property type="match status" value="1"/>
</dbReference>
<evidence type="ECO:0000259" key="5">
    <source>
        <dbReference type="PROSITE" id="PS00622"/>
    </source>
</evidence>
<dbReference type="Gene3D" id="1.10.10.10">
    <property type="entry name" value="Winged helix-like DNA-binding domain superfamily/Winged helix DNA-binding domain"/>
    <property type="match status" value="1"/>
</dbReference>
<comment type="similarity">
    <text evidence="1">Belongs to the sigma-70 factor family. ECF subfamily.</text>
</comment>
<dbReference type="InterPro" id="IPR013325">
    <property type="entry name" value="RNA_pol_sigma_r2"/>
</dbReference>
<accession>A0ABZ1CC11</accession>
<dbReference type="RefSeq" id="WP_221031085.1">
    <property type="nucleotide sequence ID" value="NZ_CP139781.1"/>
</dbReference>
<keyword evidence="3" id="KW-0731">Sigma factor</keyword>
<dbReference type="Proteomes" id="UP000738431">
    <property type="component" value="Chromosome"/>
</dbReference>
<dbReference type="SUPFAM" id="SSF88946">
    <property type="entry name" value="Sigma2 domain of RNA polymerase sigma factors"/>
    <property type="match status" value="1"/>
</dbReference>
<dbReference type="InterPro" id="IPR007627">
    <property type="entry name" value="RNA_pol_sigma70_r2"/>
</dbReference>
<dbReference type="Gene3D" id="1.10.1740.10">
    <property type="match status" value="1"/>
</dbReference>
<keyword evidence="2" id="KW-0805">Transcription regulation</keyword>
<dbReference type="SUPFAM" id="SSF88659">
    <property type="entry name" value="Sigma3 and sigma4 domains of RNA polymerase sigma factors"/>
    <property type="match status" value="1"/>
</dbReference>
<dbReference type="InterPro" id="IPR013324">
    <property type="entry name" value="RNA_pol_sigma_r3/r4-like"/>
</dbReference>
<dbReference type="NCBIfam" id="TIGR02937">
    <property type="entry name" value="sigma70-ECF"/>
    <property type="match status" value="1"/>
</dbReference>
<dbReference type="InterPro" id="IPR014284">
    <property type="entry name" value="RNA_pol_sigma-70_dom"/>
</dbReference>
<gene>
    <name evidence="6" type="ORF">K1X11_007345</name>
</gene>
<keyword evidence="4" id="KW-0804">Transcription</keyword>
<reference evidence="6 7" key="1">
    <citation type="submission" date="2021-08" db="EMBL/GenBank/DDBJ databases">
        <authorList>
            <person name="Zhang D."/>
            <person name="Zhang A."/>
            <person name="Wang L."/>
        </authorList>
    </citation>
    <scope>NUCLEOTIDE SEQUENCE [LARGE SCALE GENOMIC DNA]</scope>
    <source>
        <strain evidence="6 7">WL0086</strain>
    </source>
</reference>
<evidence type="ECO:0000313" key="7">
    <source>
        <dbReference type="Proteomes" id="UP000738431"/>
    </source>
</evidence>
<proteinExistence type="inferred from homology"/>
<dbReference type="PANTHER" id="PTHR43133">
    <property type="entry name" value="RNA POLYMERASE ECF-TYPE SIGMA FACTO"/>
    <property type="match status" value="1"/>
</dbReference>
<dbReference type="Pfam" id="PF04542">
    <property type="entry name" value="Sigma70_r2"/>
    <property type="match status" value="1"/>
</dbReference>
<organism evidence="6 7">
    <name type="scientific">Actomonas aquatica</name>
    <dbReference type="NCBI Taxonomy" id="2866162"/>
    <lineage>
        <taxon>Bacteria</taxon>
        <taxon>Pseudomonadati</taxon>
        <taxon>Verrucomicrobiota</taxon>
        <taxon>Opitutia</taxon>
        <taxon>Opitutales</taxon>
        <taxon>Opitutaceae</taxon>
        <taxon>Actomonas</taxon>
    </lineage>
</organism>
<evidence type="ECO:0000256" key="1">
    <source>
        <dbReference type="ARBA" id="ARBA00010641"/>
    </source>
</evidence>
<dbReference type="InterPro" id="IPR000792">
    <property type="entry name" value="Tscrpt_reg_LuxR_C"/>
</dbReference>
<dbReference type="InterPro" id="IPR036388">
    <property type="entry name" value="WH-like_DNA-bd_sf"/>
</dbReference>
<dbReference type="PROSITE" id="PS00622">
    <property type="entry name" value="HTH_LUXR_1"/>
    <property type="match status" value="1"/>
</dbReference>
<evidence type="ECO:0000256" key="4">
    <source>
        <dbReference type="ARBA" id="ARBA00023163"/>
    </source>
</evidence>
<evidence type="ECO:0000313" key="6">
    <source>
        <dbReference type="EMBL" id="WRQ89218.1"/>
    </source>
</evidence>
<dbReference type="PANTHER" id="PTHR43133:SF45">
    <property type="entry name" value="RNA POLYMERASE ECF-TYPE SIGMA FACTOR"/>
    <property type="match status" value="1"/>
</dbReference>
<dbReference type="InterPro" id="IPR039425">
    <property type="entry name" value="RNA_pol_sigma-70-like"/>
</dbReference>
<evidence type="ECO:0000256" key="2">
    <source>
        <dbReference type="ARBA" id="ARBA00023015"/>
    </source>
</evidence>
<dbReference type="EMBL" id="CP139781">
    <property type="protein sequence ID" value="WRQ89218.1"/>
    <property type="molecule type" value="Genomic_DNA"/>
</dbReference>
<dbReference type="InterPro" id="IPR013249">
    <property type="entry name" value="RNA_pol_sigma70_r4_t2"/>
</dbReference>
<reference evidence="6 7" key="2">
    <citation type="submission" date="2023-12" db="EMBL/GenBank/DDBJ databases">
        <title>Description of an unclassified Opitutus bacterium of Verrucomicrobiota.</title>
        <authorList>
            <person name="Zhang D.-F."/>
        </authorList>
    </citation>
    <scope>NUCLEOTIDE SEQUENCE [LARGE SCALE GENOMIC DNA]</scope>
    <source>
        <strain evidence="6 7">WL0086</strain>
    </source>
</reference>
<evidence type="ECO:0000256" key="3">
    <source>
        <dbReference type="ARBA" id="ARBA00023082"/>
    </source>
</evidence>
<protein>
    <submittedName>
        <fullName evidence="6">RNA polymerase sigma factor</fullName>
    </submittedName>
</protein>